<sequence>MNLKGTLRGAQRSATLLRAEQKRRDLLARRLLTTGARLGCPPLMLVGLAGGAHPDGDFASSSRLDSVNHASTMSGAHDTSGNDGSSAQPPLILTVRSGSLAACEFLLLNGADVRQNGQPLIKHSGGCCLVI</sequence>
<evidence type="ECO:0008006" key="3">
    <source>
        <dbReference type="Google" id="ProtNLM"/>
    </source>
</evidence>
<proteinExistence type="predicted"/>
<protein>
    <recommendedName>
        <fullName evidence="3">ANK_REP_REGION domain-containing protein</fullName>
    </recommendedName>
</protein>
<dbReference type="EMBL" id="UZAN01041593">
    <property type="protein sequence ID" value="VDP73517.1"/>
    <property type="molecule type" value="Genomic_DNA"/>
</dbReference>
<dbReference type="Proteomes" id="UP000272942">
    <property type="component" value="Unassembled WGS sequence"/>
</dbReference>
<keyword evidence="2" id="KW-1185">Reference proteome</keyword>
<name>A0A3P8FBH8_9TREM</name>
<reference evidence="1 2" key="1">
    <citation type="submission" date="2018-11" db="EMBL/GenBank/DDBJ databases">
        <authorList>
            <consortium name="Pathogen Informatics"/>
        </authorList>
    </citation>
    <scope>NUCLEOTIDE SEQUENCE [LARGE SCALE GENOMIC DNA]</scope>
    <source>
        <strain evidence="1 2">Egypt</strain>
    </source>
</reference>
<evidence type="ECO:0000313" key="2">
    <source>
        <dbReference type="Proteomes" id="UP000272942"/>
    </source>
</evidence>
<accession>A0A3P8FBH8</accession>
<organism evidence="1 2">
    <name type="scientific">Echinostoma caproni</name>
    <dbReference type="NCBI Taxonomy" id="27848"/>
    <lineage>
        <taxon>Eukaryota</taxon>
        <taxon>Metazoa</taxon>
        <taxon>Spiralia</taxon>
        <taxon>Lophotrochozoa</taxon>
        <taxon>Platyhelminthes</taxon>
        <taxon>Trematoda</taxon>
        <taxon>Digenea</taxon>
        <taxon>Plagiorchiida</taxon>
        <taxon>Echinostomata</taxon>
        <taxon>Echinostomatoidea</taxon>
        <taxon>Echinostomatidae</taxon>
        <taxon>Echinostoma</taxon>
    </lineage>
</organism>
<dbReference type="AlphaFoldDB" id="A0A3P8FBH8"/>
<evidence type="ECO:0000313" key="1">
    <source>
        <dbReference type="EMBL" id="VDP73517.1"/>
    </source>
</evidence>
<gene>
    <name evidence="1" type="ORF">ECPE_LOCUS4739</name>
</gene>